<evidence type="ECO:0000313" key="3">
    <source>
        <dbReference type="Proteomes" id="UP001447516"/>
    </source>
</evidence>
<dbReference type="PANTHER" id="PTHR10742:SF410">
    <property type="entry name" value="LYSINE-SPECIFIC HISTONE DEMETHYLASE 2"/>
    <property type="match status" value="1"/>
</dbReference>
<dbReference type="InterPro" id="IPR050281">
    <property type="entry name" value="Flavin_monoamine_oxidase"/>
</dbReference>
<evidence type="ECO:0000259" key="1">
    <source>
        <dbReference type="Pfam" id="PF01593"/>
    </source>
</evidence>
<evidence type="ECO:0000313" key="2">
    <source>
        <dbReference type="EMBL" id="MEN3534384.1"/>
    </source>
</evidence>
<gene>
    <name evidence="2" type="ORF">AAH991_04645</name>
</gene>
<sequence>MRTTADRTGIREAAMRVDVVVVGAGVSGLTAARRLRDAGLAVAVVEARDRVGGRVRTHRPGDGEPTLELGAQVVHGARNPAWDVLESDAAEPVGPGRALVATAGRVVPLGVLARLGDPPWAVEQSLLEGPPDGQGEDAPAAGRLTRGDQAEWLRQNWAADPESLSTAGMAAGRRADDVGEGRFAVRGGFDRLPGALARGLDVHCASPVRSITWSRGRVEARLDEGAVTAAAAVVTVPPPVVAGGALAIADLPARKRAAAESLRLGDAWCGVLTLSRPAPESAVVFDAEGGLGFVTSTAGSTRVLVVAKAGAAARVREAAREGPPPLGRVLPWAGDTRPEHLEAADWGADAWATGAFTYPRVGALWARAAWAEPVGDTVFFAGEATAAGVPMVQAAMASGRRAAGEVLEAVGR</sequence>
<dbReference type="SUPFAM" id="SSF51905">
    <property type="entry name" value="FAD/NAD(P)-binding domain"/>
    <property type="match status" value="1"/>
</dbReference>
<dbReference type="EMBL" id="JBDJAW010000003">
    <property type="protein sequence ID" value="MEN3534384.1"/>
    <property type="molecule type" value="Genomic_DNA"/>
</dbReference>
<dbReference type="Proteomes" id="UP001447516">
    <property type="component" value="Unassembled WGS sequence"/>
</dbReference>
<feature type="domain" description="Amine oxidase" evidence="1">
    <location>
        <begin position="26"/>
        <end position="86"/>
    </location>
</feature>
<dbReference type="Gene3D" id="3.50.50.60">
    <property type="entry name" value="FAD/NAD(P)-binding domain"/>
    <property type="match status" value="1"/>
</dbReference>
<proteinExistence type="predicted"/>
<dbReference type="Pfam" id="PF01593">
    <property type="entry name" value="Amino_oxidase"/>
    <property type="match status" value="2"/>
</dbReference>
<dbReference type="RefSeq" id="WP_346224485.1">
    <property type="nucleotide sequence ID" value="NZ_JBDJAW010000003.1"/>
</dbReference>
<dbReference type="InterPro" id="IPR002937">
    <property type="entry name" value="Amino_oxidase"/>
</dbReference>
<accession>A0ABV0AGB0</accession>
<reference evidence="2 3" key="1">
    <citation type="submission" date="2024-05" db="EMBL/GenBank/DDBJ databases">
        <title>Microbispora sp.ZYX-F-249.</title>
        <authorList>
            <person name="Xie H."/>
        </authorList>
    </citation>
    <scope>NUCLEOTIDE SEQUENCE [LARGE SCALE GENOMIC DNA]</scope>
    <source>
        <strain evidence="2 3">ZYX-F-249</strain>
    </source>
</reference>
<protein>
    <submittedName>
        <fullName evidence="2">FAD-dependent oxidoreductase</fullName>
    </submittedName>
</protein>
<name>A0ABV0AGB0_9ACTN</name>
<dbReference type="PANTHER" id="PTHR10742">
    <property type="entry name" value="FLAVIN MONOAMINE OXIDASE"/>
    <property type="match status" value="1"/>
</dbReference>
<keyword evidence="3" id="KW-1185">Reference proteome</keyword>
<dbReference type="InterPro" id="IPR036188">
    <property type="entry name" value="FAD/NAD-bd_sf"/>
</dbReference>
<organism evidence="2 3">
    <name type="scientific">Microbispora maris</name>
    <dbReference type="NCBI Taxonomy" id="3144104"/>
    <lineage>
        <taxon>Bacteria</taxon>
        <taxon>Bacillati</taxon>
        <taxon>Actinomycetota</taxon>
        <taxon>Actinomycetes</taxon>
        <taxon>Streptosporangiales</taxon>
        <taxon>Streptosporangiaceae</taxon>
        <taxon>Microbispora</taxon>
    </lineage>
</organism>
<feature type="domain" description="Amine oxidase" evidence="1">
    <location>
        <begin position="154"/>
        <end position="407"/>
    </location>
</feature>
<dbReference type="PRINTS" id="PR00420">
    <property type="entry name" value="RNGMNOXGNASE"/>
</dbReference>
<comment type="caution">
    <text evidence="2">The sequence shown here is derived from an EMBL/GenBank/DDBJ whole genome shotgun (WGS) entry which is preliminary data.</text>
</comment>